<evidence type="ECO:0000313" key="3">
    <source>
        <dbReference type="Proteomes" id="UP001158576"/>
    </source>
</evidence>
<keyword evidence="1" id="KW-1133">Transmembrane helix</keyword>
<keyword evidence="1" id="KW-0812">Transmembrane</keyword>
<keyword evidence="1" id="KW-0472">Membrane</keyword>
<feature type="transmembrane region" description="Helical" evidence="1">
    <location>
        <begin position="276"/>
        <end position="299"/>
    </location>
</feature>
<keyword evidence="3" id="KW-1185">Reference proteome</keyword>
<organism evidence="2 3">
    <name type="scientific">Oikopleura dioica</name>
    <name type="common">Tunicate</name>
    <dbReference type="NCBI Taxonomy" id="34765"/>
    <lineage>
        <taxon>Eukaryota</taxon>
        <taxon>Metazoa</taxon>
        <taxon>Chordata</taxon>
        <taxon>Tunicata</taxon>
        <taxon>Appendicularia</taxon>
        <taxon>Copelata</taxon>
        <taxon>Oikopleuridae</taxon>
        <taxon>Oikopleura</taxon>
    </lineage>
</organism>
<feature type="transmembrane region" description="Helical" evidence="1">
    <location>
        <begin position="205"/>
        <end position="225"/>
    </location>
</feature>
<feature type="transmembrane region" description="Helical" evidence="1">
    <location>
        <begin position="134"/>
        <end position="157"/>
    </location>
</feature>
<feature type="transmembrane region" description="Helical" evidence="1">
    <location>
        <begin position="231"/>
        <end position="256"/>
    </location>
</feature>
<evidence type="ECO:0000313" key="2">
    <source>
        <dbReference type="EMBL" id="CAG5079335.1"/>
    </source>
</evidence>
<dbReference type="Proteomes" id="UP001158576">
    <property type="component" value="Chromosome PAR"/>
</dbReference>
<sequence length="304" mass="34241">MAGEAGTHGFIGLRRSTEYLECSGTFFEKYPAKFGNTRMSEEGSVREVMADDDFSDRRGRSRFSTKVLVAVFFQFSVLVAYCNGFAYNEKLKAWVASALSANWWVMLVAFLLVIFAILIFFFKPQLLTEAPKCYISFIVLTNIIGAFTGFCAVYVSASMCSKGCQPNSPQELAANQIVASALYGVLICLLICIALNWLMDMENQFKLMLIIQIVLTIPCGFLMWWILGFEIVYVCAILAFIVGIMTWMMFFLRMIFFADFLQEAADDMGADSIDNLWIFAACLLYVQICRLFLGIVRLLQAASD</sequence>
<name>A0ABN7RJM6_OIKDI</name>
<feature type="transmembrane region" description="Helical" evidence="1">
    <location>
        <begin position="67"/>
        <end position="87"/>
    </location>
</feature>
<protein>
    <submittedName>
        <fullName evidence="2">Oidioi.mRNA.OKI2018_I69.PAR.g9228.t1.cds</fullName>
    </submittedName>
</protein>
<gene>
    <name evidence="2" type="ORF">OKIOD_LOCUS786</name>
</gene>
<feature type="transmembrane region" description="Helical" evidence="1">
    <location>
        <begin position="177"/>
        <end position="198"/>
    </location>
</feature>
<accession>A0ABN7RJM6</accession>
<feature type="transmembrane region" description="Helical" evidence="1">
    <location>
        <begin position="103"/>
        <end position="122"/>
    </location>
</feature>
<reference evidence="2 3" key="1">
    <citation type="submission" date="2021-04" db="EMBL/GenBank/DDBJ databases">
        <authorList>
            <person name="Bliznina A."/>
        </authorList>
    </citation>
    <scope>NUCLEOTIDE SEQUENCE [LARGE SCALE GENOMIC DNA]</scope>
</reference>
<evidence type="ECO:0000256" key="1">
    <source>
        <dbReference type="SAM" id="Phobius"/>
    </source>
</evidence>
<proteinExistence type="predicted"/>
<dbReference type="EMBL" id="OU015568">
    <property type="protein sequence ID" value="CAG5079335.1"/>
    <property type="molecule type" value="Genomic_DNA"/>
</dbReference>